<feature type="compositionally biased region" description="Low complexity" evidence="3">
    <location>
        <begin position="402"/>
        <end position="447"/>
    </location>
</feature>
<dbReference type="SMART" id="SM00271">
    <property type="entry name" value="DnaJ"/>
    <property type="match status" value="1"/>
</dbReference>
<proteinExistence type="predicted"/>
<reference evidence="5" key="1">
    <citation type="submission" date="2021-01" db="EMBL/GenBank/DDBJ databases">
        <authorList>
            <person name="Corre E."/>
            <person name="Pelletier E."/>
            <person name="Niang G."/>
            <person name="Scheremetjew M."/>
            <person name="Finn R."/>
            <person name="Kale V."/>
            <person name="Holt S."/>
            <person name="Cochrane G."/>
            <person name="Meng A."/>
            <person name="Brown T."/>
            <person name="Cohen L."/>
        </authorList>
    </citation>
    <scope>NUCLEOTIDE SEQUENCE</scope>
    <source>
        <strain evidence="5">B650</strain>
    </source>
</reference>
<gene>
    <name evidence="5" type="ORF">LDAN0321_LOCUS20957</name>
</gene>
<dbReference type="GO" id="GO:0036503">
    <property type="term" value="P:ERAD pathway"/>
    <property type="evidence" value="ECO:0007669"/>
    <property type="project" value="TreeGrafter"/>
</dbReference>
<feature type="compositionally biased region" description="Pro residues" evidence="3">
    <location>
        <begin position="493"/>
        <end position="502"/>
    </location>
</feature>
<evidence type="ECO:0000256" key="3">
    <source>
        <dbReference type="SAM" id="MobiDB-lite"/>
    </source>
</evidence>
<evidence type="ECO:0000256" key="1">
    <source>
        <dbReference type="ARBA" id="ARBA00023186"/>
    </source>
</evidence>
<sequence length="572" mass="61772">MRGEDTTPMMKMSSPPTHTAIVISIALSTIITSLPLCESFTPTTTQQLLFKNPIFPTPQHYDTRTTKQTTCRKHNIHILVESSSSSLPIYRTSQQPQPLFATRFDNNNNANKDPYAILDIPFGTTDKKVIKRAYKRAAMKYHPDVNQEDPNAADKFIEICNAYELLTTGGGTKSAGSSSTASSAASSAGYEPPHRRSSSYSGGSSSSSSYSGSSGNTSTDWKDYIPYDADDEKYDAGGDSFGSIFSDLFTGVAAAAAGYKSGGNRGGSGGGILEDLVEFLEGTVDGFASEAGYDADPDLLDLLSRGSLEEVRVELEDAELLVKQLETKCDGIKRDIASVINDLELNVKNAGQQKSATQVLRLDEELNEQKVSLEAREKVVMGYLTKARKRLILLQDRVVELRSSSRGGRSTSNTANDTTTTAGSYNSGSYSNYSSTSNPYGGSTTTGANQGNASGATSNRESFGSSGRGRGRSRSRSRATTQPTPKSYSSQSTPPPPPPPPPPRRETTYANTSNNNASRSSNLSNVNNSGSSKEFVPPHRRKSSSSDYSDKKRLREFKVDEEFDKLKRDLGL</sequence>
<evidence type="ECO:0000313" key="5">
    <source>
        <dbReference type="EMBL" id="CAD9613981.1"/>
    </source>
</evidence>
<dbReference type="AlphaFoldDB" id="A0A7S2LTQ4"/>
<dbReference type="SUPFAM" id="SSF46565">
    <property type="entry name" value="Chaperone J-domain"/>
    <property type="match status" value="1"/>
</dbReference>
<feature type="compositionally biased region" description="Low complexity" evidence="3">
    <location>
        <begin position="198"/>
        <end position="215"/>
    </location>
</feature>
<dbReference type="InterPro" id="IPR051948">
    <property type="entry name" value="Hsp70_co-chaperone_J-domain"/>
</dbReference>
<dbReference type="PANTHER" id="PTHR44360">
    <property type="entry name" value="DNAJ HOMOLOG SUBFAMILY B MEMBER 9"/>
    <property type="match status" value="1"/>
</dbReference>
<keyword evidence="1" id="KW-0143">Chaperone</keyword>
<keyword evidence="2" id="KW-0175">Coiled coil</keyword>
<dbReference type="PANTHER" id="PTHR44360:SF1">
    <property type="entry name" value="DNAJ HOMOLOG SUBFAMILY B MEMBER 9"/>
    <property type="match status" value="1"/>
</dbReference>
<feature type="compositionally biased region" description="Low complexity" evidence="3">
    <location>
        <begin position="478"/>
        <end position="492"/>
    </location>
</feature>
<dbReference type="Pfam" id="PF00226">
    <property type="entry name" value="DnaJ"/>
    <property type="match status" value="1"/>
</dbReference>
<feature type="compositionally biased region" description="Polar residues" evidence="3">
    <location>
        <begin position="448"/>
        <end position="457"/>
    </location>
</feature>
<feature type="coiled-coil region" evidence="2">
    <location>
        <begin position="308"/>
        <end position="342"/>
    </location>
</feature>
<dbReference type="InterPro" id="IPR001623">
    <property type="entry name" value="DnaJ_domain"/>
</dbReference>
<dbReference type="PRINTS" id="PR00625">
    <property type="entry name" value="JDOMAIN"/>
</dbReference>
<feature type="compositionally biased region" description="Low complexity" evidence="3">
    <location>
        <begin position="174"/>
        <end position="189"/>
    </location>
</feature>
<protein>
    <recommendedName>
        <fullName evidence="4">J domain-containing protein</fullName>
    </recommendedName>
</protein>
<evidence type="ECO:0000256" key="2">
    <source>
        <dbReference type="SAM" id="Coils"/>
    </source>
</evidence>
<dbReference type="EMBL" id="HBGY01033424">
    <property type="protein sequence ID" value="CAD9613981.1"/>
    <property type="molecule type" value="Transcribed_RNA"/>
</dbReference>
<dbReference type="InterPro" id="IPR036869">
    <property type="entry name" value="J_dom_sf"/>
</dbReference>
<organism evidence="5">
    <name type="scientific">Leptocylindrus danicus</name>
    <dbReference type="NCBI Taxonomy" id="163516"/>
    <lineage>
        <taxon>Eukaryota</taxon>
        <taxon>Sar</taxon>
        <taxon>Stramenopiles</taxon>
        <taxon>Ochrophyta</taxon>
        <taxon>Bacillariophyta</taxon>
        <taxon>Coscinodiscophyceae</taxon>
        <taxon>Chaetocerotophycidae</taxon>
        <taxon>Leptocylindrales</taxon>
        <taxon>Leptocylindraceae</taxon>
        <taxon>Leptocylindrus</taxon>
    </lineage>
</organism>
<dbReference type="GO" id="GO:0051787">
    <property type="term" value="F:misfolded protein binding"/>
    <property type="evidence" value="ECO:0007669"/>
    <property type="project" value="TreeGrafter"/>
</dbReference>
<feature type="compositionally biased region" description="Low complexity" evidence="3">
    <location>
        <begin position="511"/>
        <end position="532"/>
    </location>
</feature>
<evidence type="ECO:0000259" key="4">
    <source>
        <dbReference type="PROSITE" id="PS50076"/>
    </source>
</evidence>
<dbReference type="GO" id="GO:0005783">
    <property type="term" value="C:endoplasmic reticulum"/>
    <property type="evidence" value="ECO:0007669"/>
    <property type="project" value="TreeGrafter"/>
</dbReference>
<feature type="domain" description="J" evidence="4">
    <location>
        <begin position="113"/>
        <end position="171"/>
    </location>
</feature>
<dbReference type="PROSITE" id="PS50076">
    <property type="entry name" value="DNAJ_2"/>
    <property type="match status" value="1"/>
</dbReference>
<name>A0A7S2LTQ4_9STRA</name>
<dbReference type="CDD" id="cd06257">
    <property type="entry name" value="DnaJ"/>
    <property type="match status" value="1"/>
</dbReference>
<feature type="region of interest" description="Disordered" evidence="3">
    <location>
        <begin position="402"/>
        <end position="554"/>
    </location>
</feature>
<dbReference type="Gene3D" id="1.10.287.110">
    <property type="entry name" value="DnaJ domain"/>
    <property type="match status" value="1"/>
</dbReference>
<feature type="region of interest" description="Disordered" evidence="3">
    <location>
        <begin position="170"/>
        <end position="217"/>
    </location>
</feature>
<dbReference type="GO" id="GO:0051087">
    <property type="term" value="F:protein-folding chaperone binding"/>
    <property type="evidence" value="ECO:0007669"/>
    <property type="project" value="TreeGrafter"/>
</dbReference>
<accession>A0A7S2LTQ4</accession>